<evidence type="ECO:0000256" key="1">
    <source>
        <dbReference type="ARBA" id="ARBA00004651"/>
    </source>
</evidence>
<evidence type="ECO:0000313" key="9">
    <source>
        <dbReference type="Proteomes" id="UP000244081"/>
    </source>
</evidence>
<feature type="transmembrane region" description="Helical" evidence="7">
    <location>
        <begin position="43"/>
        <end position="69"/>
    </location>
</feature>
<evidence type="ECO:0000256" key="7">
    <source>
        <dbReference type="RuleBase" id="RU362048"/>
    </source>
</evidence>
<sequence>MESFLGHAVSVFAAFFAIMNPVANTPVFLSLTSGDDEDVRHLVAFRALALAFAIVVVFAVAGNLIFQVFGITLPAFRITGGLLVFLVGYHMVQGDASRVQQPSSEDKKASREAELDVAIAPLAVPILAGPGTIATAVSFASGRGVSELMTTIAAFFVLCVVSYGFFLFGNRFVTYLGANGIKIITRLMGLILAVIGTQMVISGVSGAVALMQSGQAS</sequence>
<keyword evidence="4 7" id="KW-0812">Transmembrane</keyword>
<feature type="transmembrane region" description="Helical" evidence="7">
    <location>
        <begin position="113"/>
        <end position="136"/>
    </location>
</feature>
<feature type="transmembrane region" description="Helical" evidence="7">
    <location>
        <begin position="75"/>
        <end position="92"/>
    </location>
</feature>
<dbReference type="AlphaFoldDB" id="A0A2T5V8Q0"/>
<evidence type="ECO:0000256" key="2">
    <source>
        <dbReference type="ARBA" id="ARBA00009784"/>
    </source>
</evidence>
<feature type="transmembrane region" description="Helical" evidence="7">
    <location>
        <begin position="189"/>
        <end position="211"/>
    </location>
</feature>
<comment type="similarity">
    <text evidence="2 7">Belongs to the UPF0056 (MarC) family.</text>
</comment>
<comment type="subcellular location">
    <subcellularLocation>
        <location evidence="1 7">Cell membrane</location>
        <topology evidence="1 7">Multi-pass membrane protein</topology>
    </subcellularLocation>
</comment>
<keyword evidence="5 7" id="KW-1133">Transmembrane helix</keyword>
<reference evidence="8 9" key="1">
    <citation type="submission" date="2018-04" db="EMBL/GenBank/DDBJ databases">
        <title>Genomic Encyclopedia of Archaeal and Bacterial Type Strains, Phase II (KMG-II): from individual species to whole genera.</title>
        <authorList>
            <person name="Goeker M."/>
        </authorList>
    </citation>
    <scope>NUCLEOTIDE SEQUENCE [LARGE SCALE GENOMIC DNA]</scope>
    <source>
        <strain evidence="8 9">DSM 23382</strain>
    </source>
</reference>
<dbReference type="OrthoDB" id="21094at2"/>
<dbReference type="InterPro" id="IPR002771">
    <property type="entry name" value="Multi_antbiot-R_MarC"/>
</dbReference>
<dbReference type="Proteomes" id="UP000244081">
    <property type="component" value="Unassembled WGS sequence"/>
</dbReference>
<feature type="transmembrane region" description="Helical" evidence="7">
    <location>
        <begin position="148"/>
        <end position="168"/>
    </location>
</feature>
<evidence type="ECO:0000256" key="5">
    <source>
        <dbReference type="ARBA" id="ARBA00022989"/>
    </source>
</evidence>
<dbReference type="NCBIfam" id="TIGR00427">
    <property type="entry name" value="NAAT family transporter"/>
    <property type="match status" value="1"/>
</dbReference>
<comment type="caution">
    <text evidence="8">The sequence shown here is derived from an EMBL/GenBank/DDBJ whole genome shotgun (WGS) entry which is preliminary data.</text>
</comment>
<keyword evidence="6 7" id="KW-0472">Membrane</keyword>
<proteinExistence type="inferred from homology"/>
<keyword evidence="9" id="KW-1185">Reference proteome</keyword>
<dbReference type="PANTHER" id="PTHR33508">
    <property type="entry name" value="UPF0056 MEMBRANE PROTEIN YHCE"/>
    <property type="match status" value="1"/>
</dbReference>
<accession>A0A2T5V8Q0</accession>
<evidence type="ECO:0000313" key="8">
    <source>
        <dbReference type="EMBL" id="PTW60122.1"/>
    </source>
</evidence>
<dbReference type="Pfam" id="PF01914">
    <property type="entry name" value="MarC"/>
    <property type="match status" value="1"/>
</dbReference>
<feature type="transmembrane region" description="Helical" evidence="7">
    <location>
        <begin position="12"/>
        <end position="31"/>
    </location>
</feature>
<protein>
    <recommendedName>
        <fullName evidence="7">UPF0056 membrane protein</fullName>
    </recommendedName>
</protein>
<name>A0A2T5V8Q0_9HYPH</name>
<dbReference type="RefSeq" id="WP_107990409.1">
    <property type="nucleotide sequence ID" value="NZ_QAYG01000005.1"/>
</dbReference>
<evidence type="ECO:0000256" key="4">
    <source>
        <dbReference type="ARBA" id="ARBA00022692"/>
    </source>
</evidence>
<dbReference type="EMBL" id="QAYG01000005">
    <property type="protein sequence ID" value="PTW60122.1"/>
    <property type="molecule type" value="Genomic_DNA"/>
</dbReference>
<dbReference type="PANTHER" id="PTHR33508:SF1">
    <property type="entry name" value="UPF0056 MEMBRANE PROTEIN YHCE"/>
    <property type="match status" value="1"/>
</dbReference>
<evidence type="ECO:0000256" key="3">
    <source>
        <dbReference type="ARBA" id="ARBA00022475"/>
    </source>
</evidence>
<organism evidence="8 9">
    <name type="scientific">Breoghania corrubedonensis</name>
    <dbReference type="NCBI Taxonomy" id="665038"/>
    <lineage>
        <taxon>Bacteria</taxon>
        <taxon>Pseudomonadati</taxon>
        <taxon>Pseudomonadota</taxon>
        <taxon>Alphaproteobacteria</taxon>
        <taxon>Hyphomicrobiales</taxon>
        <taxon>Stappiaceae</taxon>
        <taxon>Breoghania</taxon>
    </lineage>
</organism>
<evidence type="ECO:0000256" key="6">
    <source>
        <dbReference type="ARBA" id="ARBA00023136"/>
    </source>
</evidence>
<dbReference type="GO" id="GO:0005886">
    <property type="term" value="C:plasma membrane"/>
    <property type="evidence" value="ECO:0007669"/>
    <property type="project" value="UniProtKB-SubCell"/>
</dbReference>
<gene>
    <name evidence="8" type="ORF">C8N35_105124</name>
</gene>
<keyword evidence="3" id="KW-1003">Cell membrane</keyword>